<name>A0ACA9PRQ8_9GLOM</name>
<accession>A0ACA9PRQ8</accession>
<reference evidence="1" key="1">
    <citation type="submission" date="2021-06" db="EMBL/GenBank/DDBJ databases">
        <authorList>
            <person name="Kallberg Y."/>
            <person name="Tangrot J."/>
            <person name="Rosling A."/>
        </authorList>
    </citation>
    <scope>NUCLEOTIDE SEQUENCE</scope>
    <source>
        <strain evidence="1">AU212A</strain>
    </source>
</reference>
<evidence type="ECO:0000313" key="2">
    <source>
        <dbReference type="Proteomes" id="UP000789860"/>
    </source>
</evidence>
<proteinExistence type="predicted"/>
<comment type="caution">
    <text evidence="1">The sequence shown here is derived from an EMBL/GenBank/DDBJ whole genome shotgun (WGS) entry which is preliminary data.</text>
</comment>
<protein>
    <submittedName>
        <fullName evidence="1">7258_t:CDS:1</fullName>
    </submittedName>
</protein>
<evidence type="ECO:0000313" key="1">
    <source>
        <dbReference type="EMBL" id="CAG8721422.1"/>
    </source>
</evidence>
<organism evidence="1 2">
    <name type="scientific">Scutellospora calospora</name>
    <dbReference type="NCBI Taxonomy" id="85575"/>
    <lineage>
        <taxon>Eukaryota</taxon>
        <taxon>Fungi</taxon>
        <taxon>Fungi incertae sedis</taxon>
        <taxon>Mucoromycota</taxon>
        <taxon>Glomeromycotina</taxon>
        <taxon>Glomeromycetes</taxon>
        <taxon>Diversisporales</taxon>
        <taxon>Gigasporaceae</taxon>
        <taxon>Scutellospora</taxon>
    </lineage>
</organism>
<gene>
    <name evidence="1" type="ORF">SCALOS_LOCUS11267</name>
</gene>
<dbReference type="Proteomes" id="UP000789860">
    <property type="component" value="Unassembled WGS sequence"/>
</dbReference>
<keyword evidence="2" id="KW-1185">Reference proteome</keyword>
<feature type="non-terminal residue" evidence="1">
    <location>
        <position position="85"/>
    </location>
</feature>
<feature type="non-terminal residue" evidence="1">
    <location>
        <position position="1"/>
    </location>
</feature>
<dbReference type="EMBL" id="CAJVPM010047739">
    <property type="protein sequence ID" value="CAG8721422.1"/>
    <property type="molecule type" value="Genomic_DNA"/>
</dbReference>
<sequence length="85" mass="10087">INPKLSVLNLNSMYFYFKNKEVSDCNVTNSPGAFQLKWLERELQSARDEKRRIYIAQHKSYFPECFDSYVQLLGKYSDVLRGHFT</sequence>